<accession>A0ACB8EFZ7</accession>
<reference evidence="1" key="1">
    <citation type="submission" date="2021-08" db="EMBL/GenBank/DDBJ databases">
        <title>The first chromosome-level gecko genome reveals the dynamic sex chromosomes of Neotropical dwarf geckos (Sphaerodactylidae: Sphaerodactylus).</title>
        <authorList>
            <person name="Pinto B.J."/>
            <person name="Keating S.E."/>
            <person name="Gamble T."/>
        </authorList>
    </citation>
    <scope>NUCLEOTIDE SEQUENCE</scope>
    <source>
        <strain evidence="1">TG3544</strain>
    </source>
</reference>
<proteinExistence type="predicted"/>
<protein>
    <submittedName>
        <fullName evidence="1">Uncharacterized protein</fullName>
    </submittedName>
</protein>
<keyword evidence="2" id="KW-1185">Reference proteome</keyword>
<comment type="caution">
    <text evidence="1">The sequence shown here is derived from an EMBL/GenBank/DDBJ whole genome shotgun (WGS) entry which is preliminary data.</text>
</comment>
<name>A0ACB8EFZ7_9SAUR</name>
<dbReference type="EMBL" id="CM037616">
    <property type="protein sequence ID" value="KAH7991343.1"/>
    <property type="molecule type" value="Genomic_DNA"/>
</dbReference>
<evidence type="ECO:0000313" key="2">
    <source>
        <dbReference type="Proteomes" id="UP000827872"/>
    </source>
</evidence>
<sequence length="690" mass="77275">MIGHCSWGSWQSWLVEKGDFARSTRKPPSKALSCKEDEAPSVWSVHLKSKEHRDHKTLPLEEASQEYKDQFCNHLEILKKERERIVGCKANVSKESKALLASERYPLHSTPHLPPTQSIPSANPRDCFPGSSKETPPSVAPEEAAMAAGGPIQELCKEASCSICLDFFRDPVMIPECGHSFCRACLTWSWGESQGAETSCPQCRGPAQEETLRPNQQLANFVEITQKLNPLEGRGQKRRRGICEKHQEPQKFICQEDDAPLCLVCSRSQEHKDHTVIPLEEAVEENRAKWRKFPLIQKAAAQSRMLPVGNLASARKESFLKEAPGAAGSSCNPARTTKATHPRGLLDPIQGAQKSQETLPLREASQRYKDHFCSCLEGLKKERERIVACKADVEKESQDLLKQATGEKQGGSSQIQKQLHSFLEEQEKLLLAQIEEVEGEVARNRDQHLTFQNSLEASPSPPSPLVESLIWEMEGEMDCCRSTLQSFHIWDFSDLNLFLESIKKQHKDILDSGLQLQKANVTLDPDTAHPILILSEDWKSTRDGGKAQSLPNNPERFDSYPVVLGCEGFTAGRHFWEVVVGSEGEWMLGVARKSVKRKGKFTLSPEEGIWAVGKWGGHCRAAIKGHNLPLTLRGELKRIRVCLNYDGGRVAFFDADRAALMYEFSGASFSGETLVPYFWVYKKGHLKLSS</sequence>
<evidence type="ECO:0000313" key="1">
    <source>
        <dbReference type="EMBL" id="KAH7991343.1"/>
    </source>
</evidence>
<organism evidence="1 2">
    <name type="scientific">Sphaerodactylus townsendi</name>
    <dbReference type="NCBI Taxonomy" id="933632"/>
    <lineage>
        <taxon>Eukaryota</taxon>
        <taxon>Metazoa</taxon>
        <taxon>Chordata</taxon>
        <taxon>Craniata</taxon>
        <taxon>Vertebrata</taxon>
        <taxon>Euteleostomi</taxon>
        <taxon>Lepidosauria</taxon>
        <taxon>Squamata</taxon>
        <taxon>Bifurcata</taxon>
        <taxon>Gekkota</taxon>
        <taxon>Sphaerodactylidae</taxon>
        <taxon>Sphaerodactylus</taxon>
    </lineage>
</organism>
<gene>
    <name evidence="1" type="ORF">K3G42_005014</name>
</gene>
<dbReference type="Proteomes" id="UP000827872">
    <property type="component" value="Linkage Group LG03"/>
</dbReference>